<dbReference type="PANTHER" id="PTHR11364:SF27">
    <property type="entry name" value="SULFURTRANSFERASE"/>
    <property type="match status" value="1"/>
</dbReference>
<reference evidence="5" key="2">
    <citation type="submission" date="2021-11" db="EMBL/GenBank/DDBJ databases">
        <title>Genome resources and taxonomic validation of 89 Xanthomonas strains.</title>
        <authorList>
            <person name="Tambong J.T."/>
        </authorList>
    </citation>
    <scope>NUCLEOTIDE SEQUENCE</scope>
    <source>
        <strain evidence="5">Bv 5-4A</strain>
    </source>
</reference>
<sequence length="290" mass="30514">MSADPNWTTLVDSAALAAALPHPQLRLLDARAAPPTAPDPQAARKAYVQGHLPGAHYVDLDHDLADLSRADQGRHPLPPSADFARRLGAWGIDPQSQVVVYDTGDGSMAAARAWWMLRLMGHRRVAVLDGGLAAWRAAGFADTTELPAGHDSAAYPGSFDADAVVDAEQILARLGQAPGWLLDARAGERFRGEVEPIDPVAGHVPGALSRPLGLSIRDGRFKPADELRAELSALLGAYRPEQAVVMCGSGVTACHLLLALEAAGLSGARVYAGSWSGWLQDPARPVATAS</sequence>
<accession>A0AAJ0IWM7</accession>
<evidence type="ECO:0000313" key="7">
    <source>
        <dbReference type="Proteomes" id="UP001430544"/>
    </source>
</evidence>
<comment type="caution">
    <text evidence="4">The sequence shown here is derived from an EMBL/GenBank/DDBJ whole genome shotgun (WGS) entry which is preliminary data.</text>
</comment>
<dbReference type="GO" id="GO:0004792">
    <property type="term" value="F:thiosulfate-cyanide sulfurtransferase activity"/>
    <property type="evidence" value="ECO:0007669"/>
    <property type="project" value="InterPro"/>
</dbReference>
<protein>
    <submittedName>
        <fullName evidence="4">Sulfurtransferase</fullName>
    </submittedName>
</protein>
<dbReference type="InterPro" id="IPR036873">
    <property type="entry name" value="Rhodanese-like_dom_sf"/>
</dbReference>
<dbReference type="EMBL" id="JSYJ01000099">
    <property type="protein sequence ID" value="KHM92945.1"/>
    <property type="molecule type" value="Genomic_DNA"/>
</dbReference>
<dbReference type="EMBL" id="JAJIUN010000027">
    <property type="protein sequence ID" value="MCC8621644.1"/>
    <property type="molecule type" value="Genomic_DNA"/>
</dbReference>
<dbReference type="PROSITE" id="PS00380">
    <property type="entry name" value="RHODANESE_1"/>
    <property type="match status" value="1"/>
</dbReference>
<reference evidence="4 6" key="1">
    <citation type="submission" date="2014-11" db="EMBL/GenBank/DDBJ databases">
        <title>Draft Genome Sequences of Xanthomonas vesicatoria Strains from the Balkan Peninsula.</title>
        <authorList>
            <person name="Vancheva T."/>
            <person name="Lefeuvre P."/>
            <person name="Bogatzevska N."/>
            <person name="Moncheva P."/>
            <person name="Koebnik R."/>
        </authorList>
    </citation>
    <scope>NUCLEOTIDE SEQUENCE [LARGE SCALE GENOMIC DNA]</scope>
    <source>
        <strain evidence="4 6">53M</strain>
    </source>
</reference>
<proteinExistence type="predicted"/>
<dbReference type="InterPro" id="IPR001763">
    <property type="entry name" value="Rhodanese-like_dom"/>
</dbReference>
<keyword evidence="2" id="KW-0677">Repeat</keyword>
<evidence type="ECO:0000256" key="1">
    <source>
        <dbReference type="ARBA" id="ARBA00022679"/>
    </source>
</evidence>
<dbReference type="CDD" id="cd01448">
    <property type="entry name" value="TST_Repeat_1"/>
    <property type="match status" value="1"/>
</dbReference>
<keyword evidence="7" id="KW-1185">Reference proteome</keyword>
<dbReference type="Proteomes" id="UP000030969">
    <property type="component" value="Unassembled WGS sequence"/>
</dbReference>
<dbReference type="Proteomes" id="UP001430544">
    <property type="component" value="Unassembled WGS sequence"/>
</dbReference>
<feature type="domain" description="Rhodanese" evidence="3">
    <location>
        <begin position="175"/>
        <end position="287"/>
    </location>
</feature>
<dbReference type="PANTHER" id="PTHR11364">
    <property type="entry name" value="THIOSULFATE SULFERTANSFERASE"/>
    <property type="match status" value="1"/>
</dbReference>
<organism evidence="4 6">
    <name type="scientific">Xanthomonas vesicatoria</name>
    <dbReference type="NCBI Taxonomy" id="56460"/>
    <lineage>
        <taxon>Bacteria</taxon>
        <taxon>Pseudomonadati</taxon>
        <taxon>Pseudomonadota</taxon>
        <taxon>Gammaproteobacteria</taxon>
        <taxon>Lysobacterales</taxon>
        <taxon>Lysobacteraceae</taxon>
        <taxon>Xanthomonas</taxon>
    </lineage>
</organism>
<dbReference type="InterPro" id="IPR001307">
    <property type="entry name" value="Thiosulphate_STrfase_CS"/>
</dbReference>
<dbReference type="GeneID" id="46983862"/>
<dbReference type="SUPFAM" id="SSF52821">
    <property type="entry name" value="Rhodanese/Cell cycle control phosphatase"/>
    <property type="match status" value="2"/>
</dbReference>
<evidence type="ECO:0000313" key="4">
    <source>
        <dbReference type="EMBL" id="KHM92945.1"/>
    </source>
</evidence>
<evidence type="ECO:0000313" key="5">
    <source>
        <dbReference type="EMBL" id="MCC8621644.1"/>
    </source>
</evidence>
<dbReference type="RefSeq" id="WP_005996705.1">
    <property type="nucleotide sequence ID" value="NZ_CP018470.1"/>
</dbReference>
<dbReference type="AlphaFoldDB" id="A0AAJ0IWM7"/>
<name>A0AAJ0IWM7_9XANT</name>
<dbReference type="Pfam" id="PF00581">
    <property type="entry name" value="Rhodanese"/>
    <property type="match status" value="2"/>
</dbReference>
<dbReference type="FunFam" id="3.40.250.10:FF:000035">
    <property type="entry name" value="Thiosulfate sulfurtransferase"/>
    <property type="match status" value="1"/>
</dbReference>
<dbReference type="InterPro" id="IPR045078">
    <property type="entry name" value="TST/MPST-like"/>
</dbReference>
<dbReference type="CDD" id="cd01449">
    <property type="entry name" value="TST_Repeat_2"/>
    <property type="match status" value="1"/>
</dbReference>
<keyword evidence="1" id="KW-0808">Transferase</keyword>
<dbReference type="PROSITE" id="PS50206">
    <property type="entry name" value="RHODANESE_3"/>
    <property type="match status" value="2"/>
</dbReference>
<feature type="domain" description="Rhodanese" evidence="3">
    <location>
        <begin position="21"/>
        <end position="144"/>
    </location>
</feature>
<evidence type="ECO:0000313" key="6">
    <source>
        <dbReference type="Proteomes" id="UP000030969"/>
    </source>
</evidence>
<dbReference type="SMART" id="SM00450">
    <property type="entry name" value="RHOD"/>
    <property type="match status" value="2"/>
</dbReference>
<gene>
    <name evidence="5" type="ORF">LN473_06525</name>
    <name evidence="4" type="ORF">OR61_15395</name>
</gene>
<evidence type="ECO:0000256" key="2">
    <source>
        <dbReference type="ARBA" id="ARBA00022737"/>
    </source>
</evidence>
<evidence type="ECO:0000259" key="3">
    <source>
        <dbReference type="PROSITE" id="PS50206"/>
    </source>
</evidence>
<dbReference type="Gene3D" id="3.40.250.10">
    <property type="entry name" value="Rhodanese-like domain"/>
    <property type="match status" value="2"/>
</dbReference>